<protein>
    <submittedName>
        <fullName evidence="1">Uncharacterized protein</fullName>
    </submittedName>
</protein>
<organism evidence="1">
    <name type="scientific">bioreactor metagenome</name>
    <dbReference type="NCBI Taxonomy" id="1076179"/>
    <lineage>
        <taxon>unclassified sequences</taxon>
        <taxon>metagenomes</taxon>
        <taxon>ecological metagenomes</taxon>
    </lineage>
</organism>
<name>A0A645DZ09_9ZZZZ</name>
<proteinExistence type="predicted"/>
<dbReference type="AlphaFoldDB" id="A0A645DZ09"/>
<sequence>MLFPYAVSLPRTIDSPILRLVTPLGILSFIIKSNELEFPPDTISNFKPNSFSIFFDISTNLPVFIGDGIIAP</sequence>
<comment type="caution">
    <text evidence="1">The sequence shown here is derived from an EMBL/GenBank/DDBJ whole genome shotgun (WGS) entry which is preliminary data.</text>
</comment>
<gene>
    <name evidence="1" type="ORF">SDC9_141898</name>
</gene>
<accession>A0A645DZ09</accession>
<dbReference type="EMBL" id="VSSQ01041335">
    <property type="protein sequence ID" value="MPM94750.1"/>
    <property type="molecule type" value="Genomic_DNA"/>
</dbReference>
<reference evidence="1" key="1">
    <citation type="submission" date="2019-08" db="EMBL/GenBank/DDBJ databases">
        <authorList>
            <person name="Kucharzyk K."/>
            <person name="Murdoch R.W."/>
            <person name="Higgins S."/>
            <person name="Loffler F."/>
        </authorList>
    </citation>
    <scope>NUCLEOTIDE SEQUENCE</scope>
</reference>
<evidence type="ECO:0000313" key="1">
    <source>
        <dbReference type="EMBL" id="MPM94750.1"/>
    </source>
</evidence>